<dbReference type="Proteomes" id="UP000236724">
    <property type="component" value="Unassembled WGS sequence"/>
</dbReference>
<protein>
    <recommendedName>
        <fullName evidence="3">DUF1902 domain-containing protein</fullName>
    </recommendedName>
</protein>
<evidence type="ECO:0000313" key="2">
    <source>
        <dbReference type="Proteomes" id="UP000236724"/>
    </source>
</evidence>
<evidence type="ECO:0000313" key="1">
    <source>
        <dbReference type="EMBL" id="SEH06552.1"/>
    </source>
</evidence>
<dbReference type="RefSeq" id="WP_103920316.1">
    <property type="nucleotide sequence ID" value="NZ_FMSV02000498.1"/>
</dbReference>
<dbReference type="OrthoDB" id="8452823at2"/>
<dbReference type="AlphaFoldDB" id="A0A1H6F8V9"/>
<dbReference type="EMBL" id="FMSV02000498">
    <property type="protein sequence ID" value="SEH06552.1"/>
    <property type="molecule type" value="Genomic_DNA"/>
</dbReference>
<gene>
    <name evidence="1" type="ORF">MBHS_02415</name>
</gene>
<sequence>MEIRCLIRSDGNIYVAMSLDFGLAAQAESIAAAKGKLEAQIEEYIREACEQDSAYKSKLLARKGPFSWFIIYYLAKLHIKSREILAFTERKPTCIGHA</sequence>
<organism evidence="1 2">
    <name type="scientific">Candidatus Venteria ishoeyi</name>
    <dbReference type="NCBI Taxonomy" id="1899563"/>
    <lineage>
        <taxon>Bacteria</taxon>
        <taxon>Pseudomonadati</taxon>
        <taxon>Pseudomonadota</taxon>
        <taxon>Gammaproteobacteria</taxon>
        <taxon>Thiotrichales</taxon>
        <taxon>Thiotrichaceae</taxon>
        <taxon>Venteria</taxon>
    </lineage>
</organism>
<name>A0A1H6F8V9_9GAMM</name>
<accession>A0A1H6F8V9</accession>
<evidence type="ECO:0008006" key="3">
    <source>
        <dbReference type="Google" id="ProtNLM"/>
    </source>
</evidence>
<proteinExistence type="predicted"/>
<reference evidence="1 2" key="1">
    <citation type="submission" date="2016-10" db="EMBL/GenBank/DDBJ databases">
        <authorList>
            <person name="de Groot N.N."/>
        </authorList>
    </citation>
    <scope>NUCLEOTIDE SEQUENCE [LARGE SCALE GENOMIC DNA]</scope>
    <source>
        <strain evidence="1">MBHS1</strain>
    </source>
</reference>
<keyword evidence="2" id="KW-1185">Reference proteome</keyword>